<comment type="caution">
    <text evidence="3">The sequence shown here is derived from an EMBL/GenBank/DDBJ whole genome shotgun (WGS) entry which is preliminary data.</text>
</comment>
<name>A0ABN8Q6W2_9CNID</name>
<feature type="compositionally biased region" description="Basic and acidic residues" evidence="1">
    <location>
        <begin position="923"/>
        <end position="934"/>
    </location>
</feature>
<feature type="compositionally biased region" description="Basic and acidic residues" evidence="1">
    <location>
        <begin position="868"/>
        <end position="877"/>
    </location>
</feature>
<dbReference type="Proteomes" id="UP001159427">
    <property type="component" value="Unassembled WGS sequence"/>
</dbReference>
<dbReference type="InterPro" id="IPR003169">
    <property type="entry name" value="GYF"/>
</dbReference>
<feature type="compositionally biased region" description="Basic and acidic residues" evidence="1">
    <location>
        <begin position="1099"/>
        <end position="1112"/>
    </location>
</feature>
<feature type="compositionally biased region" description="Basic and acidic residues" evidence="1">
    <location>
        <begin position="457"/>
        <end position="467"/>
    </location>
</feature>
<feature type="compositionally biased region" description="Gly residues" evidence="1">
    <location>
        <begin position="107"/>
        <end position="126"/>
    </location>
</feature>
<gene>
    <name evidence="3" type="ORF">PEVE_00002656</name>
</gene>
<feature type="compositionally biased region" description="Acidic residues" evidence="1">
    <location>
        <begin position="363"/>
        <end position="372"/>
    </location>
</feature>
<dbReference type="EMBL" id="CALNXI010001157">
    <property type="protein sequence ID" value="CAH3157868.1"/>
    <property type="molecule type" value="Genomic_DNA"/>
</dbReference>
<dbReference type="Gene3D" id="3.30.1490.40">
    <property type="match status" value="1"/>
</dbReference>
<feature type="compositionally biased region" description="Low complexity" evidence="1">
    <location>
        <begin position="1073"/>
        <end position="1094"/>
    </location>
</feature>
<feature type="compositionally biased region" description="Acidic residues" evidence="1">
    <location>
        <begin position="1039"/>
        <end position="1061"/>
    </location>
</feature>
<feature type="compositionally biased region" description="Basic and acidic residues" evidence="1">
    <location>
        <begin position="320"/>
        <end position="362"/>
    </location>
</feature>
<organism evidence="3 4">
    <name type="scientific">Porites evermanni</name>
    <dbReference type="NCBI Taxonomy" id="104178"/>
    <lineage>
        <taxon>Eukaryota</taxon>
        <taxon>Metazoa</taxon>
        <taxon>Cnidaria</taxon>
        <taxon>Anthozoa</taxon>
        <taxon>Hexacorallia</taxon>
        <taxon>Scleractinia</taxon>
        <taxon>Fungiina</taxon>
        <taxon>Poritidae</taxon>
        <taxon>Porites</taxon>
    </lineage>
</organism>
<feature type="compositionally biased region" description="Basic and acidic residues" evidence="1">
    <location>
        <begin position="202"/>
        <end position="211"/>
    </location>
</feature>
<dbReference type="SUPFAM" id="SSF55277">
    <property type="entry name" value="GYF domain"/>
    <property type="match status" value="1"/>
</dbReference>
<feature type="region of interest" description="Disordered" evidence="1">
    <location>
        <begin position="1204"/>
        <end position="1252"/>
    </location>
</feature>
<feature type="compositionally biased region" description="Low complexity" evidence="1">
    <location>
        <begin position="419"/>
        <end position="434"/>
    </location>
</feature>
<evidence type="ECO:0000259" key="2">
    <source>
        <dbReference type="PROSITE" id="PS50829"/>
    </source>
</evidence>
<accession>A0ABN8Q6W2</accession>
<dbReference type="InterPro" id="IPR035445">
    <property type="entry name" value="GYF-like_dom_sf"/>
</dbReference>
<dbReference type="PANTHER" id="PTHR14445:SF36">
    <property type="entry name" value="FI03272P-RELATED"/>
    <property type="match status" value="1"/>
</dbReference>
<feature type="domain" description="GYF" evidence="2">
    <location>
        <begin position="516"/>
        <end position="564"/>
    </location>
</feature>
<feature type="region of interest" description="Disordered" evidence="1">
    <location>
        <begin position="106"/>
        <end position="470"/>
    </location>
</feature>
<feature type="compositionally biased region" description="Basic and acidic residues" evidence="1">
    <location>
        <begin position="777"/>
        <end position="831"/>
    </location>
</feature>
<evidence type="ECO:0000313" key="4">
    <source>
        <dbReference type="Proteomes" id="UP001159427"/>
    </source>
</evidence>
<feature type="region of interest" description="Disordered" evidence="1">
    <location>
        <begin position="770"/>
        <end position="1116"/>
    </location>
</feature>
<feature type="compositionally biased region" description="Low complexity" evidence="1">
    <location>
        <begin position="851"/>
        <end position="867"/>
    </location>
</feature>
<sequence>MFAVQISMSETLTFGPEWLRNLSSGNSVTSPPPSPGPKYKLAEHRYGKEEMLALFSEDVKIPEELEMFESICRPRPVLPLAFQPLTEEEQRNSVGSVNSNAVLKLMGRGGVRGGGPPRGPGRGGLRGRGRGDGGFIRQTSYEETRGEGGGGFGRGVDTRRQGWNETGRGGFERSPSLRETGPSGPGRGAYDPSRPRLSSDTSWERPDRRSDSGNWRSGPGGEDDDGWRISGQRSADRSDKWRGGTTRGRAPWRGGPDSYRDRSTTDDEWQTARGSRRSYHEHDDVRWSSSNERLPEWSNDDSDDFDTPGTFDSSGAFVSHKKEERDHSKSDRKSDEYKENTDRHKRSQSESDRSQNEDVDVWKEDEEDDDIFSDTGTKNINEERLSETTQSSSQKSPLAEQKTPDPSLPSIPLASQPLSSISQSRQPTSTQSPPLNKPQSVAELAQAHISPQPQEDANVKKEEEPNMEHFAQAAENLVASLDDDDEEDLHTQTQQTQPNTANQHQEFRSSPTTLDEVQWSYTDPQGKVQGPFSNSEMADWFSHGYFTMGLLVKRTTDEAFQPLGEVIKQWGRVPFVPGPQPPPFKGVPEHIQRQQQQMIAQQRQYQHLMQQHYLQQQIFHQQALMMQQQLQHNQQQMQQVQQAPQHSSQNTSLSSPQHSQPQATHRGTLPQQPARPQTVSPHSESIWGSNTPSHGGPSVISPGPWSPVTKTASAKRWETENSQQNVPSFEEIQRIEEEKEKQARLEIERREAEERALRLKQEEEERRRLQEMAMLKKQKEEEERRRQEEAERRRKEQEELKKRQQEEARRKQEEEIRRKQEQQEAIRKQEQQRQQLELQKQKEEQRRLNEYRQQQQQALLRLQQQQHELMRKREMQQKAELQQQELQQKLQQKRHESQMTGGSLWGAPAPVSSAMSLAEIQQQEERERKQREIQLHQQLQAQQREQQARGTPGWADRPPAATQPVKSLIQIQQEQARQLDKRQQLQGPALSRSQPSHNPLSSSVWGNTGTSLAASWGPAANSANIWGAAPSKPPQQSYVDDDDDDDDDEDDDDDSDDEGSFWDDAVKAASKSRPQQRQPQPLTHQRQQQQPRQQSSNKMAEKRTNRDEENLRRLFQPQSSVDEFSHWCYQSLRSLNSASTIDIPTFSGFLKEVESPYEVYDYVKQYLGDSRETREFAREFIEKRKKQRERAPVSVSNFPQASVWGAPVPRGPPMGRNTDMNQSGAFLSGPAQEDSQDAMNKKKRKKKMQKVDPSILGFSVNAADRVNMGEIQTVED</sequence>
<dbReference type="PROSITE" id="PS50829">
    <property type="entry name" value="GYF"/>
    <property type="match status" value="1"/>
</dbReference>
<dbReference type="PANTHER" id="PTHR14445">
    <property type="entry name" value="GRB10 INTERACTING GYF PROTEIN"/>
    <property type="match status" value="1"/>
</dbReference>
<feature type="compositionally biased region" description="Low complexity" evidence="1">
    <location>
        <begin position="878"/>
        <end position="890"/>
    </location>
</feature>
<feature type="compositionally biased region" description="Polar residues" evidence="1">
    <location>
        <begin position="991"/>
        <end position="1013"/>
    </location>
</feature>
<proteinExistence type="predicted"/>
<protein>
    <recommendedName>
        <fullName evidence="2">GYF domain-containing protein</fullName>
    </recommendedName>
</protein>
<feature type="region of interest" description="Disordered" evidence="1">
    <location>
        <begin position="635"/>
        <end position="734"/>
    </location>
</feature>
<dbReference type="Pfam" id="PF02213">
    <property type="entry name" value="GYF"/>
    <property type="match status" value="1"/>
</dbReference>
<feature type="compositionally biased region" description="Basic and acidic residues" evidence="1">
    <location>
        <begin position="839"/>
        <end position="850"/>
    </location>
</feature>
<feature type="region of interest" description="Disordered" evidence="1">
    <location>
        <begin position="484"/>
        <end position="514"/>
    </location>
</feature>
<dbReference type="InterPro" id="IPR051640">
    <property type="entry name" value="GRB10-interact_GYF"/>
</dbReference>
<evidence type="ECO:0000256" key="1">
    <source>
        <dbReference type="SAM" id="MobiDB-lite"/>
    </source>
</evidence>
<feature type="compositionally biased region" description="Polar residues" evidence="1">
    <location>
        <begin position="643"/>
        <end position="693"/>
    </location>
</feature>
<feature type="compositionally biased region" description="Low complexity" evidence="1">
    <location>
        <begin position="491"/>
        <end position="504"/>
    </location>
</feature>
<dbReference type="CDD" id="cd00072">
    <property type="entry name" value="GYF"/>
    <property type="match status" value="1"/>
</dbReference>
<reference evidence="3 4" key="1">
    <citation type="submission" date="2022-05" db="EMBL/GenBank/DDBJ databases">
        <authorList>
            <consortium name="Genoscope - CEA"/>
            <person name="William W."/>
        </authorList>
    </citation>
    <scope>NUCLEOTIDE SEQUENCE [LARGE SCALE GENOMIC DNA]</scope>
</reference>
<feature type="compositionally biased region" description="Polar residues" evidence="1">
    <location>
        <begin position="387"/>
        <end position="396"/>
    </location>
</feature>
<feature type="compositionally biased region" description="Low complexity" evidence="1">
    <location>
        <begin position="935"/>
        <end position="945"/>
    </location>
</feature>
<dbReference type="SMART" id="SM00444">
    <property type="entry name" value="GYF"/>
    <property type="match status" value="1"/>
</dbReference>
<keyword evidence="4" id="KW-1185">Reference proteome</keyword>
<evidence type="ECO:0000313" key="3">
    <source>
        <dbReference type="EMBL" id="CAH3157868.1"/>
    </source>
</evidence>